<dbReference type="SMART" id="SM00054">
    <property type="entry name" value="EFh"/>
    <property type="match status" value="4"/>
</dbReference>
<evidence type="ECO:0000256" key="1">
    <source>
        <dbReference type="ARBA" id="ARBA00022723"/>
    </source>
</evidence>
<feature type="compositionally biased region" description="Polar residues" evidence="4">
    <location>
        <begin position="24"/>
        <end position="43"/>
    </location>
</feature>
<comment type="caution">
    <text evidence="6">The sequence shown here is derived from an EMBL/GenBank/DDBJ whole genome shotgun (WGS) entry which is preliminary data.</text>
</comment>
<organism evidence="6 7">
    <name type="scientific">Ananas comosus</name>
    <name type="common">Pineapple</name>
    <name type="synonym">Ananas ananas</name>
    <dbReference type="NCBI Taxonomy" id="4615"/>
    <lineage>
        <taxon>Eukaryota</taxon>
        <taxon>Viridiplantae</taxon>
        <taxon>Streptophyta</taxon>
        <taxon>Embryophyta</taxon>
        <taxon>Tracheophyta</taxon>
        <taxon>Spermatophyta</taxon>
        <taxon>Magnoliopsida</taxon>
        <taxon>Liliopsida</taxon>
        <taxon>Poales</taxon>
        <taxon>Bromeliaceae</taxon>
        <taxon>Bromelioideae</taxon>
        <taxon>Ananas</taxon>
    </lineage>
</organism>
<keyword evidence="1" id="KW-0479">Metal-binding</keyword>
<dbReference type="SUPFAM" id="SSF47473">
    <property type="entry name" value="EF-hand"/>
    <property type="match status" value="1"/>
</dbReference>
<dbReference type="Proteomes" id="UP000092600">
    <property type="component" value="Unassembled WGS sequence"/>
</dbReference>
<protein>
    <submittedName>
        <fullName evidence="6">Calcium-binding protein</fullName>
    </submittedName>
</protein>
<dbReference type="PROSITE" id="PS50222">
    <property type="entry name" value="EF_HAND_2"/>
    <property type="match status" value="4"/>
</dbReference>
<feature type="domain" description="EF-hand" evidence="5">
    <location>
        <begin position="77"/>
        <end position="112"/>
    </location>
</feature>
<dbReference type="InterPro" id="IPR018247">
    <property type="entry name" value="EF_Hand_1_Ca_BS"/>
</dbReference>
<dbReference type="AlphaFoldDB" id="A0A199V9U5"/>
<evidence type="ECO:0000256" key="4">
    <source>
        <dbReference type="SAM" id="MobiDB-lite"/>
    </source>
</evidence>
<evidence type="ECO:0000259" key="5">
    <source>
        <dbReference type="PROSITE" id="PS50222"/>
    </source>
</evidence>
<reference evidence="6 7" key="1">
    <citation type="journal article" date="2016" name="DNA Res.">
        <title>The draft genome of MD-2 pineapple using hybrid error correction of long reads.</title>
        <authorList>
            <person name="Redwan R.M."/>
            <person name="Saidin A."/>
            <person name="Kumar S.V."/>
        </authorList>
    </citation>
    <scope>NUCLEOTIDE SEQUENCE [LARGE SCALE GENOMIC DNA]</scope>
    <source>
        <strain evidence="7">cv. MD2</strain>
        <tissue evidence="6">Leaf</tissue>
    </source>
</reference>
<sequence length="182" mass="19854">MVADKSSGFGRFLCMLSPKKAAQKSDSPTHSNISTPRGSNNKSGELARVFHYLDENGDGKISPSELRNGMRAAGEDMSAEEAAAAVELSDSDGDGQLSMDDFLKLVEAEAGEEEKARSLRDAFAAYEMDGQGCITPKSLCRTLNQLGQSDWTVQDCAKMIQRYDLNGDGVLSFDEFQTMMRF</sequence>
<evidence type="ECO:0000256" key="3">
    <source>
        <dbReference type="ARBA" id="ARBA00022837"/>
    </source>
</evidence>
<dbReference type="InterPro" id="IPR011992">
    <property type="entry name" value="EF-hand-dom_pair"/>
</dbReference>
<dbReference type="InterPro" id="IPR002048">
    <property type="entry name" value="EF_hand_dom"/>
</dbReference>
<evidence type="ECO:0000313" key="6">
    <source>
        <dbReference type="EMBL" id="OAY73859.1"/>
    </source>
</evidence>
<feature type="domain" description="EF-hand" evidence="5">
    <location>
        <begin position="114"/>
        <end position="149"/>
    </location>
</feature>
<gene>
    <name evidence="6" type="ORF">ACMD2_10133</name>
</gene>
<feature type="region of interest" description="Disordered" evidence="4">
    <location>
        <begin position="19"/>
        <end position="44"/>
    </location>
</feature>
<feature type="domain" description="EF-hand" evidence="5">
    <location>
        <begin position="41"/>
        <end position="76"/>
    </location>
</feature>
<keyword evidence="2" id="KW-0677">Repeat</keyword>
<dbReference type="PROSITE" id="PS00018">
    <property type="entry name" value="EF_HAND_1"/>
    <property type="match status" value="3"/>
</dbReference>
<accession>A0A199V9U5</accession>
<evidence type="ECO:0000256" key="2">
    <source>
        <dbReference type="ARBA" id="ARBA00022737"/>
    </source>
</evidence>
<dbReference type="CDD" id="cd00051">
    <property type="entry name" value="EFh"/>
    <property type="match status" value="2"/>
</dbReference>
<dbReference type="EMBL" id="LSRQ01002566">
    <property type="protein sequence ID" value="OAY73859.1"/>
    <property type="molecule type" value="Genomic_DNA"/>
</dbReference>
<dbReference type="InterPro" id="IPR039647">
    <property type="entry name" value="EF_hand_pair_protein_CML-like"/>
</dbReference>
<keyword evidence="3" id="KW-0106">Calcium</keyword>
<dbReference type="Pfam" id="PF13499">
    <property type="entry name" value="EF-hand_7"/>
    <property type="match status" value="2"/>
</dbReference>
<proteinExistence type="predicted"/>
<dbReference type="FunFam" id="1.10.238.10:FF:000001">
    <property type="entry name" value="Calmodulin 1"/>
    <property type="match status" value="1"/>
</dbReference>
<dbReference type="GO" id="GO:0005509">
    <property type="term" value="F:calcium ion binding"/>
    <property type="evidence" value="ECO:0007669"/>
    <property type="project" value="InterPro"/>
</dbReference>
<feature type="domain" description="EF-hand" evidence="5">
    <location>
        <begin position="151"/>
        <end position="182"/>
    </location>
</feature>
<name>A0A199V9U5_ANACO</name>
<dbReference type="PANTHER" id="PTHR10891">
    <property type="entry name" value="EF-HAND CALCIUM-BINDING DOMAIN CONTAINING PROTEIN"/>
    <property type="match status" value="1"/>
</dbReference>
<evidence type="ECO:0000313" key="7">
    <source>
        <dbReference type="Proteomes" id="UP000092600"/>
    </source>
</evidence>
<dbReference type="STRING" id="4615.A0A199V9U5"/>
<dbReference type="Gene3D" id="1.10.238.10">
    <property type="entry name" value="EF-hand"/>
    <property type="match status" value="2"/>
</dbReference>